<dbReference type="EMBL" id="BK015646">
    <property type="protein sequence ID" value="DAE17762.1"/>
    <property type="molecule type" value="Genomic_DNA"/>
</dbReference>
<accession>A0A8S5QFN4</accession>
<dbReference type="InterPro" id="IPR002514">
    <property type="entry name" value="Transposase_8"/>
</dbReference>
<dbReference type="GO" id="GO:0006313">
    <property type="term" value="P:DNA transposition"/>
    <property type="evidence" value="ECO:0007669"/>
    <property type="project" value="InterPro"/>
</dbReference>
<dbReference type="SUPFAM" id="SSF48295">
    <property type="entry name" value="TrpR-like"/>
    <property type="match status" value="1"/>
</dbReference>
<dbReference type="NCBIfam" id="NF047593">
    <property type="entry name" value="IS66_ISAeme5_TnpA"/>
    <property type="match status" value="1"/>
</dbReference>
<dbReference type="InterPro" id="IPR010921">
    <property type="entry name" value="Trp_repressor/repl_initiator"/>
</dbReference>
<reference evidence="1" key="1">
    <citation type="journal article" date="2021" name="Proc. Natl. Acad. Sci. U.S.A.">
        <title>A Catalog of Tens of Thousands of Viruses from Human Metagenomes Reveals Hidden Associations with Chronic Diseases.</title>
        <authorList>
            <person name="Tisza M.J."/>
            <person name="Buck C.B."/>
        </authorList>
    </citation>
    <scope>NUCLEOTIDE SEQUENCE</scope>
    <source>
        <strain evidence="1">CtoOf8</strain>
    </source>
</reference>
<name>A0A8S5QFN4_9CAUD</name>
<proteinExistence type="predicted"/>
<dbReference type="GO" id="GO:0004803">
    <property type="term" value="F:transposase activity"/>
    <property type="evidence" value="ECO:0007669"/>
    <property type="project" value="InterPro"/>
</dbReference>
<protein>
    <submittedName>
        <fullName evidence="1">Transposase</fullName>
    </submittedName>
</protein>
<sequence length="136" mass="15481">MTATRKARVPMAEQIRLINECRQSGMTDADWCRENDIAVSTFYNWVSRCRKAAADQIPAPNYGHCEIPRSKQDVVPIDIVSDHLPEQHTVSQMHQTNLDNSHTIEVSMNDVTIRISNDADPVLLTKTFRLIRETSC</sequence>
<dbReference type="Pfam" id="PF01527">
    <property type="entry name" value="HTH_Tnp_1"/>
    <property type="match status" value="1"/>
</dbReference>
<evidence type="ECO:0000313" key="1">
    <source>
        <dbReference type="EMBL" id="DAE17762.1"/>
    </source>
</evidence>
<organism evidence="1">
    <name type="scientific">Siphoviridae sp. ctoOf8</name>
    <dbReference type="NCBI Taxonomy" id="2825668"/>
    <lineage>
        <taxon>Viruses</taxon>
        <taxon>Duplodnaviria</taxon>
        <taxon>Heunggongvirae</taxon>
        <taxon>Uroviricota</taxon>
        <taxon>Caudoviricetes</taxon>
    </lineage>
</organism>
<dbReference type="GO" id="GO:0043565">
    <property type="term" value="F:sequence-specific DNA binding"/>
    <property type="evidence" value="ECO:0007669"/>
    <property type="project" value="InterPro"/>
</dbReference>